<dbReference type="PANTHER" id="PTHR30349:SF77">
    <property type="entry name" value="TYROSINE RECOMBINASE XERC"/>
    <property type="match status" value="1"/>
</dbReference>
<dbReference type="GO" id="GO:0051301">
    <property type="term" value="P:cell division"/>
    <property type="evidence" value="ECO:0007669"/>
    <property type="project" value="UniProtKB-KW"/>
</dbReference>
<dbReference type="Pfam" id="PF00589">
    <property type="entry name" value="Phage_integrase"/>
    <property type="match status" value="1"/>
</dbReference>
<dbReference type="InterPro" id="IPR002104">
    <property type="entry name" value="Integrase_catalytic"/>
</dbReference>
<keyword evidence="6 9" id="KW-0238">DNA-binding</keyword>
<dbReference type="CDD" id="cd00798">
    <property type="entry name" value="INT_XerDC_C"/>
    <property type="match status" value="1"/>
</dbReference>
<evidence type="ECO:0000256" key="3">
    <source>
        <dbReference type="ARBA" id="ARBA00022618"/>
    </source>
</evidence>
<sequence>MSLEKLKKDYLEHLEIEKNRSQLTIRNYDHYLSRFLGWAKIDKPSAITEDLIREYRLYLNRTKDKFGRTLKKQTQNYHLIAVRNLLKYLSKRDVKSLAAEKIELGKTPSRDIEFLEGDELERLLKAPEGDSMQALRDRAILELFFSTGLRLSELAGLNRDSVNLQKGPRPERIEGEFSVRGKGDKIRVVFLSDAAHDALKKYLAKRADIDEALFVRAGRSLFPREPKHLKNPNNRPKNTNVTIGRPIVTVQESDLRLTPRSIERLVKRYAAKAGITKKVTPHQLRHSFATDLLRNGADIRSVQALLGHAHITTTQIYTHITDKGLREIHQKFHAKSRKD</sequence>
<dbReference type="GO" id="GO:0015074">
    <property type="term" value="P:DNA integration"/>
    <property type="evidence" value="ECO:0007669"/>
    <property type="project" value="UniProtKB-KW"/>
</dbReference>
<evidence type="ECO:0000256" key="8">
    <source>
        <dbReference type="ARBA" id="ARBA00023306"/>
    </source>
</evidence>
<reference evidence="12" key="1">
    <citation type="submission" date="2020-07" db="EMBL/GenBank/DDBJ databases">
        <title>Huge and variable diversity of episymbiotic CPR bacteria and DPANN archaea in groundwater ecosystems.</title>
        <authorList>
            <person name="He C.Y."/>
            <person name="Keren R."/>
            <person name="Whittaker M."/>
            <person name="Farag I.F."/>
            <person name="Doudna J."/>
            <person name="Cate J.H.D."/>
            <person name="Banfield J.F."/>
        </authorList>
    </citation>
    <scope>NUCLEOTIDE SEQUENCE</scope>
    <source>
        <strain evidence="12">NC_groundwater_193_Ag_S-0.1um_51_7</strain>
    </source>
</reference>
<dbReference type="InterPro" id="IPR013762">
    <property type="entry name" value="Integrase-like_cat_sf"/>
</dbReference>
<dbReference type="Gene3D" id="1.10.150.130">
    <property type="match status" value="1"/>
</dbReference>
<dbReference type="GO" id="GO:0006310">
    <property type="term" value="P:DNA recombination"/>
    <property type="evidence" value="ECO:0007669"/>
    <property type="project" value="UniProtKB-KW"/>
</dbReference>
<name>A0A931SDM3_9BACT</name>
<keyword evidence="3" id="KW-0132">Cell division</keyword>
<keyword evidence="8" id="KW-0131">Cell cycle</keyword>
<evidence type="ECO:0000256" key="1">
    <source>
        <dbReference type="ARBA" id="ARBA00004496"/>
    </source>
</evidence>
<dbReference type="GO" id="GO:0003677">
    <property type="term" value="F:DNA binding"/>
    <property type="evidence" value="ECO:0007669"/>
    <property type="project" value="UniProtKB-UniRule"/>
</dbReference>
<feature type="domain" description="Core-binding (CB)" evidence="11">
    <location>
        <begin position="1"/>
        <end position="90"/>
    </location>
</feature>
<dbReference type="PANTHER" id="PTHR30349">
    <property type="entry name" value="PHAGE INTEGRASE-RELATED"/>
    <property type="match status" value="1"/>
</dbReference>
<evidence type="ECO:0000256" key="9">
    <source>
        <dbReference type="PROSITE-ProRule" id="PRU01248"/>
    </source>
</evidence>
<dbReference type="GO" id="GO:0005737">
    <property type="term" value="C:cytoplasm"/>
    <property type="evidence" value="ECO:0007669"/>
    <property type="project" value="UniProtKB-SubCell"/>
</dbReference>
<dbReference type="InterPro" id="IPR010998">
    <property type="entry name" value="Integrase_recombinase_N"/>
</dbReference>
<evidence type="ECO:0000256" key="7">
    <source>
        <dbReference type="ARBA" id="ARBA00023172"/>
    </source>
</evidence>
<gene>
    <name evidence="12" type="ORF">HYT40_02805</name>
</gene>
<feature type="domain" description="Tyr recombinase" evidence="10">
    <location>
        <begin position="110"/>
        <end position="330"/>
    </location>
</feature>
<evidence type="ECO:0000313" key="13">
    <source>
        <dbReference type="Proteomes" id="UP000724148"/>
    </source>
</evidence>
<dbReference type="InterPro" id="IPR044068">
    <property type="entry name" value="CB"/>
</dbReference>
<evidence type="ECO:0000313" key="12">
    <source>
        <dbReference type="EMBL" id="MBI2097055.1"/>
    </source>
</evidence>
<dbReference type="EMBL" id="JACOZA010000075">
    <property type="protein sequence ID" value="MBI2097055.1"/>
    <property type="molecule type" value="Genomic_DNA"/>
</dbReference>
<dbReference type="GO" id="GO:0007059">
    <property type="term" value="P:chromosome segregation"/>
    <property type="evidence" value="ECO:0007669"/>
    <property type="project" value="UniProtKB-KW"/>
</dbReference>
<dbReference type="InterPro" id="IPR050090">
    <property type="entry name" value="Tyrosine_recombinase_XerCD"/>
</dbReference>
<dbReference type="PROSITE" id="PS51898">
    <property type="entry name" value="TYR_RECOMBINASE"/>
    <property type="match status" value="1"/>
</dbReference>
<organism evidence="12 13">
    <name type="scientific">Candidatus Sungiibacteriota bacterium</name>
    <dbReference type="NCBI Taxonomy" id="2750080"/>
    <lineage>
        <taxon>Bacteria</taxon>
        <taxon>Candidatus Sungiibacteriota</taxon>
    </lineage>
</organism>
<comment type="subcellular location">
    <subcellularLocation>
        <location evidence="1">Cytoplasm</location>
    </subcellularLocation>
</comment>
<evidence type="ECO:0000259" key="10">
    <source>
        <dbReference type="PROSITE" id="PS51898"/>
    </source>
</evidence>
<dbReference type="PROSITE" id="PS51900">
    <property type="entry name" value="CB"/>
    <property type="match status" value="1"/>
</dbReference>
<keyword evidence="2" id="KW-0963">Cytoplasm</keyword>
<proteinExistence type="predicted"/>
<accession>A0A931SDM3</accession>
<dbReference type="InterPro" id="IPR011010">
    <property type="entry name" value="DNA_brk_join_enz"/>
</dbReference>
<dbReference type="Proteomes" id="UP000724148">
    <property type="component" value="Unassembled WGS sequence"/>
</dbReference>
<evidence type="ECO:0000256" key="5">
    <source>
        <dbReference type="ARBA" id="ARBA00022908"/>
    </source>
</evidence>
<keyword evidence="5" id="KW-0229">DNA integration</keyword>
<keyword evidence="7" id="KW-0233">DNA recombination</keyword>
<keyword evidence="4" id="KW-0159">Chromosome partition</keyword>
<protein>
    <submittedName>
        <fullName evidence="12">Tyrosine-type recombinase/integrase</fullName>
    </submittedName>
</protein>
<evidence type="ECO:0000256" key="2">
    <source>
        <dbReference type="ARBA" id="ARBA00022490"/>
    </source>
</evidence>
<evidence type="ECO:0000256" key="6">
    <source>
        <dbReference type="ARBA" id="ARBA00023125"/>
    </source>
</evidence>
<evidence type="ECO:0000259" key="11">
    <source>
        <dbReference type="PROSITE" id="PS51900"/>
    </source>
</evidence>
<comment type="caution">
    <text evidence="12">The sequence shown here is derived from an EMBL/GenBank/DDBJ whole genome shotgun (WGS) entry which is preliminary data.</text>
</comment>
<dbReference type="InterPro" id="IPR004107">
    <property type="entry name" value="Integrase_SAM-like_N"/>
</dbReference>
<dbReference type="SUPFAM" id="SSF56349">
    <property type="entry name" value="DNA breaking-rejoining enzymes"/>
    <property type="match status" value="1"/>
</dbReference>
<evidence type="ECO:0000256" key="4">
    <source>
        <dbReference type="ARBA" id="ARBA00022829"/>
    </source>
</evidence>
<dbReference type="Gene3D" id="1.10.443.10">
    <property type="entry name" value="Intergrase catalytic core"/>
    <property type="match status" value="1"/>
</dbReference>
<dbReference type="AlphaFoldDB" id="A0A931SDM3"/>
<dbReference type="Pfam" id="PF02899">
    <property type="entry name" value="Phage_int_SAM_1"/>
    <property type="match status" value="1"/>
</dbReference>